<dbReference type="InterPro" id="IPR003689">
    <property type="entry name" value="ZIP"/>
</dbReference>
<evidence type="ECO:0000256" key="5">
    <source>
        <dbReference type="SAM" id="Phobius"/>
    </source>
</evidence>
<proteinExistence type="predicted"/>
<dbReference type="Proteomes" id="UP001605036">
    <property type="component" value="Unassembled WGS sequence"/>
</dbReference>
<evidence type="ECO:0000256" key="2">
    <source>
        <dbReference type="ARBA" id="ARBA00022692"/>
    </source>
</evidence>
<dbReference type="EMBL" id="JBHFFA010000006">
    <property type="protein sequence ID" value="KAL2620056.1"/>
    <property type="molecule type" value="Genomic_DNA"/>
</dbReference>
<evidence type="ECO:0000313" key="7">
    <source>
        <dbReference type="EMBL" id="KAL2620056.1"/>
    </source>
</evidence>
<evidence type="ECO:0000313" key="8">
    <source>
        <dbReference type="Proteomes" id="UP001605036"/>
    </source>
</evidence>
<feature type="chain" id="PRO_5044775200" evidence="6">
    <location>
        <begin position="28"/>
        <end position="161"/>
    </location>
</feature>
<evidence type="ECO:0000256" key="4">
    <source>
        <dbReference type="ARBA" id="ARBA00023136"/>
    </source>
</evidence>
<dbReference type="PANTHER" id="PTHR11040">
    <property type="entry name" value="ZINC/IRON TRANSPORTER"/>
    <property type="match status" value="1"/>
</dbReference>
<gene>
    <name evidence="7" type="ORF">R1flu_000261</name>
</gene>
<name>A0ABD1Y0B2_9MARC</name>
<evidence type="ECO:0000256" key="3">
    <source>
        <dbReference type="ARBA" id="ARBA00022989"/>
    </source>
</evidence>
<keyword evidence="2 5" id="KW-0812">Transmembrane</keyword>
<keyword evidence="4 5" id="KW-0472">Membrane</keyword>
<organism evidence="7 8">
    <name type="scientific">Riccia fluitans</name>
    <dbReference type="NCBI Taxonomy" id="41844"/>
    <lineage>
        <taxon>Eukaryota</taxon>
        <taxon>Viridiplantae</taxon>
        <taxon>Streptophyta</taxon>
        <taxon>Embryophyta</taxon>
        <taxon>Marchantiophyta</taxon>
        <taxon>Marchantiopsida</taxon>
        <taxon>Marchantiidae</taxon>
        <taxon>Marchantiales</taxon>
        <taxon>Ricciaceae</taxon>
        <taxon>Riccia</taxon>
    </lineage>
</organism>
<dbReference type="AlphaFoldDB" id="A0ABD1Y0B2"/>
<evidence type="ECO:0000256" key="1">
    <source>
        <dbReference type="ARBA" id="ARBA00004141"/>
    </source>
</evidence>
<dbReference type="Pfam" id="PF02535">
    <property type="entry name" value="Zip"/>
    <property type="match status" value="1"/>
</dbReference>
<sequence>MTSAMKSFVALAVVAAVLVSSAGIATAHEGHAHSPAEPPENAAAGLLPSSILISMLASLANAYSNPNGHSHFNEGSDKEPSICHIVISQVLELGIVAHSVIIGVSLGVSNSPCTIRPLFGALCFHQFFEGFVLGGCISQITSGWDAYQSSAICLNIGMTSS</sequence>
<comment type="caution">
    <text evidence="7">The sequence shown here is derived from an EMBL/GenBank/DDBJ whole genome shotgun (WGS) entry which is preliminary data.</text>
</comment>
<feature type="signal peptide" evidence="6">
    <location>
        <begin position="1"/>
        <end position="27"/>
    </location>
</feature>
<dbReference type="GO" id="GO:0016020">
    <property type="term" value="C:membrane"/>
    <property type="evidence" value="ECO:0007669"/>
    <property type="project" value="UniProtKB-SubCell"/>
</dbReference>
<dbReference type="PANTHER" id="PTHR11040:SF44">
    <property type="entry name" value="PROTEIN ZNTC-RELATED"/>
    <property type="match status" value="1"/>
</dbReference>
<feature type="transmembrane region" description="Helical" evidence="5">
    <location>
        <begin position="43"/>
        <end position="63"/>
    </location>
</feature>
<keyword evidence="3 5" id="KW-1133">Transmembrane helix</keyword>
<reference evidence="7 8" key="1">
    <citation type="submission" date="2024-09" db="EMBL/GenBank/DDBJ databases">
        <title>Chromosome-scale assembly of Riccia fluitans.</title>
        <authorList>
            <person name="Paukszto L."/>
            <person name="Sawicki J."/>
            <person name="Karawczyk K."/>
            <person name="Piernik-Szablinska J."/>
            <person name="Szczecinska M."/>
            <person name="Mazdziarz M."/>
        </authorList>
    </citation>
    <scope>NUCLEOTIDE SEQUENCE [LARGE SCALE GENOMIC DNA]</scope>
    <source>
        <strain evidence="7">Rf_01</strain>
        <tissue evidence="7">Aerial parts of the thallus</tissue>
    </source>
</reference>
<keyword evidence="6" id="KW-0732">Signal</keyword>
<keyword evidence="8" id="KW-1185">Reference proteome</keyword>
<protein>
    <submittedName>
        <fullName evidence="7">Uncharacterized protein</fullName>
    </submittedName>
</protein>
<comment type="subcellular location">
    <subcellularLocation>
        <location evidence="1">Membrane</location>
        <topology evidence="1">Multi-pass membrane protein</topology>
    </subcellularLocation>
</comment>
<evidence type="ECO:0000256" key="6">
    <source>
        <dbReference type="SAM" id="SignalP"/>
    </source>
</evidence>
<accession>A0ABD1Y0B2</accession>